<dbReference type="RefSeq" id="WP_039684307.1">
    <property type="nucleotide sequence ID" value="NZ_CP010028.1"/>
</dbReference>
<evidence type="ECO:0000313" key="3">
    <source>
        <dbReference type="Proteomes" id="UP000030634"/>
    </source>
</evidence>
<organism evidence="2 3">
    <name type="scientific">Deinococcus radiopugnans</name>
    <dbReference type="NCBI Taxonomy" id="57497"/>
    <lineage>
        <taxon>Bacteria</taxon>
        <taxon>Thermotogati</taxon>
        <taxon>Deinococcota</taxon>
        <taxon>Deinococci</taxon>
        <taxon>Deinococcales</taxon>
        <taxon>Deinococcaceae</taxon>
        <taxon>Deinococcus</taxon>
    </lineage>
</organism>
<dbReference type="KEGG" id="dsw:QR90_10195"/>
<sequence length="88" mass="9519">MTGPRPTPGPLTLFSFALLGLLAVLLLIPLITGGPPPSPYLIAGLLLLRLGVQFLRSRQDERLRRPASWAFDLLLIGLIFYVAGNQPG</sequence>
<reference evidence="3" key="1">
    <citation type="submission" date="2014-11" db="EMBL/GenBank/DDBJ databases">
        <title>Hymenobacter sp. DG25B genome submission.</title>
        <authorList>
            <person name="Jung H.-Y."/>
            <person name="Kim M.K."/>
            <person name="Srinivasan S."/>
            <person name="Lim S."/>
        </authorList>
    </citation>
    <scope>NUCLEOTIDE SEQUENCE [LARGE SCALE GENOMIC DNA]</scope>
    <source>
        <strain evidence="3">DY59</strain>
    </source>
</reference>
<dbReference type="Proteomes" id="UP000030634">
    <property type="component" value="Chromosome"/>
</dbReference>
<feature type="transmembrane region" description="Helical" evidence="1">
    <location>
        <begin position="38"/>
        <end position="55"/>
    </location>
</feature>
<name>A0A0A7KH40_9DEIO</name>
<accession>A0A0A7KH40</accession>
<proteinExistence type="predicted"/>
<evidence type="ECO:0000256" key="1">
    <source>
        <dbReference type="SAM" id="Phobius"/>
    </source>
</evidence>
<gene>
    <name evidence="2" type="ORF">QR90_10195</name>
</gene>
<protein>
    <recommendedName>
        <fullName evidence="4">DUF3017 domain-containing protein</fullName>
    </recommendedName>
</protein>
<dbReference type="EMBL" id="CP010028">
    <property type="protein sequence ID" value="AIZ45385.1"/>
    <property type="molecule type" value="Genomic_DNA"/>
</dbReference>
<evidence type="ECO:0000313" key="2">
    <source>
        <dbReference type="EMBL" id="AIZ45385.1"/>
    </source>
</evidence>
<dbReference type="STRING" id="1182571.QR90_10195"/>
<feature type="transmembrane region" description="Helical" evidence="1">
    <location>
        <begin position="67"/>
        <end position="84"/>
    </location>
</feature>
<dbReference type="AlphaFoldDB" id="A0A0A7KH40"/>
<feature type="transmembrane region" description="Helical" evidence="1">
    <location>
        <begin position="12"/>
        <end position="32"/>
    </location>
</feature>
<evidence type="ECO:0008006" key="4">
    <source>
        <dbReference type="Google" id="ProtNLM"/>
    </source>
</evidence>
<keyword evidence="1" id="KW-1133">Transmembrane helix</keyword>
<keyword evidence="1" id="KW-0812">Transmembrane</keyword>
<dbReference type="HOGENOM" id="CLU_2463972_0_0_0"/>
<keyword evidence="1" id="KW-0472">Membrane</keyword>